<feature type="compositionally biased region" description="Polar residues" evidence="1">
    <location>
        <begin position="598"/>
        <end position="608"/>
    </location>
</feature>
<feature type="compositionally biased region" description="Polar residues" evidence="1">
    <location>
        <begin position="363"/>
        <end position="383"/>
    </location>
</feature>
<reference evidence="3 4" key="1">
    <citation type="submission" date="2020-01" db="EMBL/GenBank/DDBJ databases">
        <authorList>
            <person name="Gupta K D."/>
        </authorList>
    </citation>
    <scope>NUCLEOTIDE SEQUENCE [LARGE SCALE GENOMIC DNA]</scope>
</reference>
<evidence type="ECO:0000313" key="3">
    <source>
        <dbReference type="EMBL" id="CAA7265895.1"/>
    </source>
</evidence>
<sequence>MPPIQFKLTKSDDFTRRATFQQLPNWNELAAKLQALYNIPADRVGVSYIDNDNDEITVNSNEELQDFYQGSYKSGQVIKLNVLDLNKTRDTSSIPPANRNTFGQDDFDFPADTDWQRLPPFSIAELFMGKESVSDGPHAFVEVLDSDISGFGKDVDNMSDTDSEGGRSTVQPSSVDKGKSKSSTFGAASVTSLVAEEASEKYPVHVLDHGSVKNGPSSAPPAATTNPFSDSQPAITAQSTPKVQSQNVDAAQAQDASGDVNMEDPPLPDLDAPQQSNASASLSNDIATVLTTFTSVISSHPELSEGVRNIIRNATNGTYWQSHRSAMSQAAREMSRPAEEYNHDEAVRRISDALGGIFRSLSQAGANGESGSQQANQPASTNPFDWRTPHFMRPPPPGGRAPWSRRFTTALDEGRPWHHWYTPPWAAGSHHPHGPHPPPPPGFPGPPPPSDRTPPPPPPPPAHGSLVPPPPPPPAQPEPHFPGHLPGSPPSPPQPPSPPPSHHRGPPPHHRGPLPEDDAPHHRGPPPPGPPPGPPPPFGPHGPMPPPPRGPPFHHPHHHGPPPPPPPPPSGRERDQGGPFYGRGMRAHGPAPFANPFATFTHSNGSRMSSEEMRAQLERAKAAYKAQKETYRQERELRKRERDRIMAAHRVVNGENNDANPVTIQASSSLDNLQTTNIVSNAWGPYPQYEIQSVPRRSNTHPGHGLRRTERKAEDLYSRSLSRITKRLADMGFSETSHAELPEKIKSQLPNSGIISKEKEDDIVTTLLEDLLVSSPKPPAASGSGSRRQESREGAAGSWQ</sequence>
<feature type="compositionally biased region" description="Pro residues" evidence="1">
    <location>
        <begin position="487"/>
        <end position="500"/>
    </location>
</feature>
<feature type="region of interest" description="Disordered" evidence="1">
    <location>
        <begin position="771"/>
        <end position="800"/>
    </location>
</feature>
<feature type="compositionally biased region" description="Pro residues" evidence="1">
    <location>
        <begin position="435"/>
        <end position="480"/>
    </location>
</feature>
<dbReference type="Pfam" id="PF00564">
    <property type="entry name" value="PB1"/>
    <property type="match status" value="1"/>
</dbReference>
<feature type="compositionally biased region" description="Low complexity" evidence="1">
    <location>
        <begin position="216"/>
        <end position="225"/>
    </location>
</feature>
<dbReference type="EMBL" id="CACVBS010000051">
    <property type="protein sequence ID" value="CAA7265895.1"/>
    <property type="molecule type" value="Genomic_DNA"/>
</dbReference>
<feature type="compositionally biased region" description="Basic residues" evidence="1">
    <location>
        <begin position="501"/>
        <end position="512"/>
    </location>
</feature>
<protein>
    <recommendedName>
        <fullName evidence="2">PB1 domain-containing protein</fullName>
    </recommendedName>
</protein>
<gene>
    <name evidence="3" type="ORF">AAE3_LOCUS8130</name>
</gene>
<feature type="compositionally biased region" description="Pro residues" evidence="1">
    <location>
        <begin position="561"/>
        <end position="570"/>
    </location>
</feature>
<dbReference type="SUPFAM" id="SSF54277">
    <property type="entry name" value="CAD &amp; PB1 domains"/>
    <property type="match status" value="1"/>
</dbReference>
<evidence type="ECO:0000256" key="1">
    <source>
        <dbReference type="SAM" id="MobiDB-lite"/>
    </source>
</evidence>
<organism evidence="3 4">
    <name type="scientific">Cyclocybe aegerita</name>
    <name type="common">Black poplar mushroom</name>
    <name type="synonym">Agrocybe aegerita</name>
    <dbReference type="NCBI Taxonomy" id="1973307"/>
    <lineage>
        <taxon>Eukaryota</taxon>
        <taxon>Fungi</taxon>
        <taxon>Dikarya</taxon>
        <taxon>Basidiomycota</taxon>
        <taxon>Agaricomycotina</taxon>
        <taxon>Agaricomycetes</taxon>
        <taxon>Agaricomycetidae</taxon>
        <taxon>Agaricales</taxon>
        <taxon>Agaricineae</taxon>
        <taxon>Bolbitiaceae</taxon>
        <taxon>Cyclocybe</taxon>
    </lineage>
</organism>
<feature type="domain" description="PB1" evidence="2">
    <location>
        <begin position="3"/>
        <end position="85"/>
    </location>
</feature>
<keyword evidence="4" id="KW-1185">Reference proteome</keyword>
<dbReference type="InterPro" id="IPR000270">
    <property type="entry name" value="PB1_dom"/>
</dbReference>
<comment type="caution">
    <text evidence="3">The sequence shown here is derived from an EMBL/GenBank/DDBJ whole genome shotgun (WGS) entry which is preliminary data.</text>
</comment>
<feature type="region of interest" description="Disordered" evidence="1">
    <location>
        <begin position="428"/>
        <end position="610"/>
    </location>
</feature>
<feature type="compositionally biased region" description="Pro residues" evidence="1">
    <location>
        <begin position="525"/>
        <end position="551"/>
    </location>
</feature>
<feature type="region of interest" description="Disordered" evidence="1">
    <location>
        <begin position="363"/>
        <end position="404"/>
    </location>
</feature>
<dbReference type="Gene3D" id="3.10.20.90">
    <property type="entry name" value="Phosphatidylinositol 3-kinase Catalytic Subunit, Chain A, domain 1"/>
    <property type="match status" value="1"/>
</dbReference>
<feature type="region of interest" description="Disordered" evidence="1">
    <location>
        <begin position="694"/>
        <end position="714"/>
    </location>
</feature>
<dbReference type="SMART" id="SM00666">
    <property type="entry name" value="PB1"/>
    <property type="match status" value="1"/>
</dbReference>
<feature type="region of interest" description="Disordered" evidence="1">
    <location>
        <begin position="207"/>
        <end position="279"/>
    </location>
</feature>
<proteinExistence type="predicted"/>
<evidence type="ECO:0000259" key="2">
    <source>
        <dbReference type="PROSITE" id="PS51745"/>
    </source>
</evidence>
<dbReference type="AlphaFoldDB" id="A0A8S0W0Z2"/>
<evidence type="ECO:0000313" key="4">
    <source>
        <dbReference type="Proteomes" id="UP000467700"/>
    </source>
</evidence>
<dbReference type="InterPro" id="IPR053793">
    <property type="entry name" value="PB1-like"/>
</dbReference>
<name>A0A8S0W0Z2_CYCAE</name>
<dbReference type="Proteomes" id="UP000467700">
    <property type="component" value="Unassembled WGS sequence"/>
</dbReference>
<feature type="compositionally biased region" description="Polar residues" evidence="1">
    <location>
        <begin position="226"/>
        <end position="249"/>
    </location>
</feature>
<accession>A0A8S0W0Z2</accession>
<feature type="region of interest" description="Disordered" evidence="1">
    <location>
        <begin position="152"/>
        <end position="185"/>
    </location>
</feature>
<dbReference type="OrthoDB" id="661148at2759"/>
<dbReference type="PROSITE" id="PS51745">
    <property type="entry name" value="PB1"/>
    <property type="match status" value="1"/>
</dbReference>